<gene>
    <name evidence="2" type="ORF">EDD80_1048</name>
</gene>
<dbReference type="EMBL" id="SMAD01000004">
    <property type="protein sequence ID" value="TCS87661.1"/>
    <property type="molecule type" value="Genomic_DNA"/>
</dbReference>
<feature type="domain" description="DinB-like" evidence="1">
    <location>
        <begin position="34"/>
        <end position="170"/>
    </location>
</feature>
<dbReference type="Gene3D" id="1.20.120.450">
    <property type="entry name" value="dinb family like domain"/>
    <property type="match status" value="1"/>
</dbReference>
<evidence type="ECO:0000313" key="3">
    <source>
        <dbReference type="Proteomes" id="UP000295807"/>
    </source>
</evidence>
<dbReference type="SUPFAM" id="SSF109854">
    <property type="entry name" value="DinB/YfiT-like putative metalloenzymes"/>
    <property type="match status" value="1"/>
</dbReference>
<evidence type="ECO:0000259" key="1">
    <source>
        <dbReference type="Pfam" id="PF12867"/>
    </source>
</evidence>
<dbReference type="InterPro" id="IPR034660">
    <property type="entry name" value="DinB/YfiT-like"/>
</dbReference>
<dbReference type="Pfam" id="PF12867">
    <property type="entry name" value="DinB_2"/>
    <property type="match status" value="1"/>
</dbReference>
<name>A0A4R3KT33_9SPHI</name>
<dbReference type="InterPro" id="IPR024775">
    <property type="entry name" value="DinB-like"/>
</dbReference>
<dbReference type="NCBIfam" id="NF009807">
    <property type="entry name" value="PRK13291.1"/>
    <property type="match status" value="1"/>
</dbReference>
<comment type="caution">
    <text evidence="2">The sequence shown here is derived from an EMBL/GenBank/DDBJ whole genome shotgun (WGS) entry which is preliminary data.</text>
</comment>
<proteinExistence type="predicted"/>
<dbReference type="AlphaFoldDB" id="A0A4R3KT33"/>
<accession>A0A4R3KT33</accession>
<evidence type="ECO:0000313" key="2">
    <source>
        <dbReference type="EMBL" id="TCS87661.1"/>
    </source>
</evidence>
<organism evidence="2 3">
    <name type="scientific">Anseongella ginsenosidimutans</name>
    <dbReference type="NCBI Taxonomy" id="496056"/>
    <lineage>
        <taxon>Bacteria</taxon>
        <taxon>Pseudomonadati</taxon>
        <taxon>Bacteroidota</taxon>
        <taxon>Sphingobacteriia</taxon>
        <taxon>Sphingobacteriales</taxon>
        <taxon>Sphingobacteriaceae</taxon>
        <taxon>Anseongella</taxon>
    </lineage>
</organism>
<sequence length="176" mass="20950">MEKDIEKLKYPIGKFQKPQNVDKIQIEEWIKTIEEFPDKVNNEVKNLTEKELEKRYRPNGWTIYQVINHCADSHMNSLIRFKLTLTEETPTIKPYFENLWAELSDSKNYPVESSLKILAGLHERWVHLMENLTEIELEKEFIHPENKEKVSLKTNIGIYAWHCKHHLAHIISAKQN</sequence>
<keyword evidence="3" id="KW-1185">Reference proteome</keyword>
<dbReference type="OrthoDB" id="9796039at2"/>
<reference evidence="2 3" key="1">
    <citation type="submission" date="2019-03" db="EMBL/GenBank/DDBJ databases">
        <title>Genomic Encyclopedia of Type Strains, Phase IV (KMG-IV): sequencing the most valuable type-strain genomes for metagenomic binning, comparative biology and taxonomic classification.</title>
        <authorList>
            <person name="Goeker M."/>
        </authorList>
    </citation>
    <scope>NUCLEOTIDE SEQUENCE [LARGE SCALE GENOMIC DNA]</scope>
    <source>
        <strain evidence="2 3">DSM 21100</strain>
    </source>
</reference>
<dbReference type="RefSeq" id="WP_132128717.1">
    <property type="nucleotide sequence ID" value="NZ_CP042432.1"/>
</dbReference>
<dbReference type="Proteomes" id="UP000295807">
    <property type="component" value="Unassembled WGS sequence"/>
</dbReference>
<protein>
    <submittedName>
        <fullName evidence="2">DinB family protein</fullName>
    </submittedName>
</protein>